<feature type="non-terminal residue" evidence="5">
    <location>
        <position position="1"/>
    </location>
</feature>
<evidence type="ECO:0000256" key="1">
    <source>
        <dbReference type="ARBA" id="ARBA00001526"/>
    </source>
</evidence>
<organism evidence="5 6">
    <name type="scientific">Limobrevibacterium gyesilva</name>
    <dbReference type="NCBI Taxonomy" id="2991712"/>
    <lineage>
        <taxon>Bacteria</taxon>
        <taxon>Pseudomonadati</taxon>
        <taxon>Pseudomonadota</taxon>
        <taxon>Alphaproteobacteria</taxon>
        <taxon>Acetobacterales</taxon>
        <taxon>Acetobacteraceae</taxon>
        <taxon>Limobrevibacterium</taxon>
    </lineage>
</organism>
<dbReference type="Gene3D" id="3.40.710.10">
    <property type="entry name" value="DD-peptidase/beta-lactamase superfamily"/>
    <property type="match status" value="1"/>
</dbReference>
<evidence type="ECO:0000313" key="6">
    <source>
        <dbReference type="Proteomes" id="UP001165679"/>
    </source>
</evidence>
<dbReference type="SUPFAM" id="SSF56601">
    <property type="entry name" value="beta-lactamase/transpeptidase-like"/>
    <property type="match status" value="1"/>
</dbReference>
<dbReference type="InterPro" id="IPR045155">
    <property type="entry name" value="Beta-lactam_cat"/>
</dbReference>
<keyword evidence="6" id="KW-1185">Reference proteome</keyword>
<comment type="catalytic activity">
    <reaction evidence="1">
        <text>a beta-lactam + H2O = a substituted beta-amino acid</text>
        <dbReference type="Rhea" id="RHEA:20401"/>
        <dbReference type="ChEBI" id="CHEBI:15377"/>
        <dbReference type="ChEBI" id="CHEBI:35627"/>
        <dbReference type="ChEBI" id="CHEBI:140347"/>
        <dbReference type="EC" id="3.5.2.6"/>
    </reaction>
</comment>
<comment type="caution">
    <text evidence="5">The sequence shown here is derived from an EMBL/GenBank/DDBJ whole genome shotgun (WGS) entry which is preliminary data.</text>
</comment>
<accession>A0AA41YP83</accession>
<evidence type="ECO:0000256" key="3">
    <source>
        <dbReference type="ARBA" id="ARBA00012865"/>
    </source>
</evidence>
<comment type="similarity">
    <text evidence="2">Belongs to the class-A beta-lactamase family.</text>
</comment>
<dbReference type="EC" id="3.5.2.6" evidence="3"/>
<reference evidence="5" key="1">
    <citation type="submission" date="2022-09" db="EMBL/GenBank/DDBJ databases">
        <title>Rhodovastum sp. nov. RN2-1 isolated from soil in Seongnam, South Korea.</title>
        <authorList>
            <person name="Le N.T."/>
        </authorList>
    </citation>
    <scope>NUCLEOTIDE SEQUENCE</scope>
    <source>
        <strain evidence="5">RN2-1</strain>
    </source>
</reference>
<gene>
    <name evidence="5" type="ORF">OL599_23615</name>
</gene>
<sequence length="150" mass="15554">SVRDALRAAPPAALAAMRARAHAPDPAYSADPRDQATPRGMLELLRRLWAADGVSSAARTTLLAIMGRTSTGVRRIAGRLPKGVPVADKTGSASGTTNDVGFLTLPDGRGTVALVVFVKDSPLTPAEREDVIADIGRVVYDACLLASAHG</sequence>
<dbReference type="GO" id="GO:0030655">
    <property type="term" value="P:beta-lactam antibiotic catabolic process"/>
    <property type="evidence" value="ECO:0007669"/>
    <property type="project" value="InterPro"/>
</dbReference>
<dbReference type="AlphaFoldDB" id="A0AA41YP83"/>
<protein>
    <recommendedName>
        <fullName evidence="3">beta-lactamase</fullName>
        <ecNumber evidence="3">3.5.2.6</ecNumber>
    </recommendedName>
</protein>
<evidence type="ECO:0000256" key="2">
    <source>
        <dbReference type="ARBA" id="ARBA00009009"/>
    </source>
</evidence>
<dbReference type="EMBL" id="JAPDNT010000040">
    <property type="protein sequence ID" value="MCW3477554.1"/>
    <property type="molecule type" value="Genomic_DNA"/>
</dbReference>
<name>A0AA41YP83_9PROT</name>
<dbReference type="GO" id="GO:0008800">
    <property type="term" value="F:beta-lactamase activity"/>
    <property type="evidence" value="ECO:0007669"/>
    <property type="project" value="UniProtKB-EC"/>
</dbReference>
<dbReference type="RefSeq" id="WP_264716504.1">
    <property type="nucleotide sequence ID" value="NZ_JAPDNT010000040.1"/>
</dbReference>
<dbReference type="InterPro" id="IPR012338">
    <property type="entry name" value="Beta-lactam/transpept-like"/>
</dbReference>
<dbReference type="Pfam" id="PF13354">
    <property type="entry name" value="Beta-lactamase2"/>
    <property type="match status" value="1"/>
</dbReference>
<dbReference type="Proteomes" id="UP001165679">
    <property type="component" value="Unassembled WGS sequence"/>
</dbReference>
<keyword evidence="5" id="KW-0378">Hydrolase</keyword>
<dbReference type="PANTHER" id="PTHR35333">
    <property type="entry name" value="BETA-LACTAMASE"/>
    <property type="match status" value="1"/>
</dbReference>
<reference evidence="5" key="2">
    <citation type="submission" date="2022-10" db="EMBL/GenBank/DDBJ databases">
        <authorList>
            <person name="Trinh H.N."/>
        </authorList>
    </citation>
    <scope>NUCLEOTIDE SEQUENCE</scope>
    <source>
        <strain evidence="5">RN2-1</strain>
    </source>
</reference>
<dbReference type="GO" id="GO:0046677">
    <property type="term" value="P:response to antibiotic"/>
    <property type="evidence" value="ECO:0007669"/>
    <property type="project" value="InterPro"/>
</dbReference>
<feature type="domain" description="Beta-lactamase class A catalytic" evidence="4">
    <location>
        <begin position="18"/>
        <end position="118"/>
    </location>
</feature>
<proteinExistence type="inferred from homology"/>
<dbReference type="InterPro" id="IPR000871">
    <property type="entry name" value="Beta-lactam_class-A"/>
</dbReference>
<evidence type="ECO:0000313" key="5">
    <source>
        <dbReference type="EMBL" id="MCW3477554.1"/>
    </source>
</evidence>
<dbReference type="PANTHER" id="PTHR35333:SF3">
    <property type="entry name" value="BETA-LACTAMASE-TYPE TRANSPEPTIDASE FOLD CONTAINING PROTEIN"/>
    <property type="match status" value="1"/>
</dbReference>
<evidence type="ECO:0000259" key="4">
    <source>
        <dbReference type="Pfam" id="PF13354"/>
    </source>
</evidence>